<dbReference type="InterPro" id="IPR004398">
    <property type="entry name" value="RNA_MeTrfase_RsmD"/>
</dbReference>
<dbReference type="PROSITE" id="PS00092">
    <property type="entry name" value="N6_MTASE"/>
    <property type="match status" value="1"/>
</dbReference>
<dbReference type="RefSeq" id="WP_118281182.1">
    <property type="nucleotide sequence ID" value="NZ_JACOPG010000001.1"/>
</dbReference>
<evidence type="ECO:0000256" key="1">
    <source>
        <dbReference type="ARBA" id="ARBA00022603"/>
    </source>
</evidence>
<dbReference type="GO" id="GO:0052913">
    <property type="term" value="F:16S rRNA (guanine(966)-N(2))-methyltransferase activity"/>
    <property type="evidence" value="ECO:0007669"/>
    <property type="project" value="UniProtKB-EC"/>
</dbReference>
<dbReference type="EMBL" id="JACOPG010000001">
    <property type="protein sequence ID" value="MBC5685178.1"/>
    <property type="molecule type" value="Genomic_DNA"/>
</dbReference>
<comment type="caution">
    <text evidence="3">The sequence shown here is derived from an EMBL/GenBank/DDBJ whole genome shotgun (WGS) entry which is preliminary data.</text>
</comment>
<keyword evidence="4" id="KW-1185">Reference proteome</keyword>
<gene>
    <name evidence="3" type="primary">rsmD</name>
    <name evidence="3" type="ORF">H8R94_00885</name>
</gene>
<evidence type="ECO:0000256" key="2">
    <source>
        <dbReference type="ARBA" id="ARBA00022679"/>
    </source>
</evidence>
<dbReference type="NCBIfam" id="TIGR00095">
    <property type="entry name" value="16S rRNA (guanine(966)-N(2))-methyltransferase RsmD"/>
    <property type="match status" value="1"/>
</dbReference>
<dbReference type="Pfam" id="PF03602">
    <property type="entry name" value="Cons_hypoth95"/>
    <property type="match status" value="1"/>
</dbReference>
<reference evidence="3 4" key="1">
    <citation type="submission" date="2020-08" db="EMBL/GenBank/DDBJ databases">
        <title>Genome public.</title>
        <authorList>
            <person name="Liu C."/>
            <person name="Sun Q."/>
        </authorList>
    </citation>
    <scope>NUCLEOTIDE SEQUENCE [LARGE SCALE GENOMIC DNA]</scope>
    <source>
        <strain evidence="3 4">NSJ-9</strain>
    </source>
</reference>
<proteinExistence type="predicted"/>
<dbReference type="PANTHER" id="PTHR43542:SF1">
    <property type="entry name" value="METHYLTRANSFERASE"/>
    <property type="match status" value="1"/>
</dbReference>
<organism evidence="3 4">
    <name type="scientific">Roseburia lenta</name>
    <dbReference type="NCBI Taxonomy" id="2763061"/>
    <lineage>
        <taxon>Bacteria</taxon>
        <taxon>Bacillati</taxon>
        <taxon>Bacillota</taxon>
        <taxon>Clostridia</taxon>
        <taxon>Lachnospirales</taxon>
        <taxon>Lachnospiraceae</taxon>
        <taxon>Roseburia</taxon>
    </lineage>
</organism>
<sequence length="184" mass="21044">MRVISGTRKRLQLHTVSGMHTRPTQDRIKETLFNMIQNDLCDAQFLDVFAGSGQMGIEALSRGAACAYFIENNKLALDCIHHNITHTRFDDEAFVLPGDVIYELRNLEGRMQFDIIFIDPPYHGGYEHDVLETIAQCDLLAEDGYVIVEADLHTDFTFVTDLGYQILNEKDYKTNKHVFLAKDE</sequence>
<keyword evidence="2 3" id="KW-0808">Transferase</keyword>
<dbReference type="CDD" id="cd02440">
    <property type="entry name" value="AdoMet_MTases"/>
    <property type="match status" value="1"/>
</dbReference>
<accession>A0ABR7GCL5</accession>
<keyword evidence="1 3" id="KW-0489">Methyltransferase</keyword>
<protein>
    <submittedName>
        <fullName evidence="3">16S rRNA (Guanine(966)-N(2))-methyltransferase RsmD</fullName>
        <ecNumber evidence="3">2.1.1.171</ecNumber>
    </submittedName>
</protein>
<evidence type="ECO:0000313" key="3">
    <source>
        <dbReference type="EMBL" id="MBC5685178.1"/>
    </source>
</evidence>
<dbReference type="Proteomes" id="UP000643810">
    <property type="component" value="Unassembled WGS sequence"/>
</dbReference>
<dbReference type="PANTHER" id="PTHR43542">
    <property type="entry name" value="METHYLTRANSFERASE"/>
    <property type="match status" value="1"/>
</dbReference>
<dbReference type="Gene3D" id="3.40.50.150">
    <property type="entry name" value="Vaccinia Virus protein VP39"/>
    <property type="match status" value="1"/>
</dbReference>
<dbReference type="SUPFAM" id="SSF53335">
    <property type="entry name" value="S-adenosyl-L-methionine-dependent methyltransferases"/>
    <property type="match status" value="1"/>
</dbReference>
<dbReference type="PIRSF" id="PIRSF004553">
    <property type="entry name" value="CHP00095"/>
    <property type="match status" value="1"/>
</dbReference>
<name>A0ABR7GCL5_9FIRM</name>
<dbReference type="InterPro" id="IPR029063">
    <property type="entry name" value="SAM-dependent_MTases_sf"/>
</dbReference>
<dbReference type="EC" id="2.1.1.171" evidence="3"/>
<evidence type="ECO:0000313" key="4">
    <source>
        <dbReference type="Proteomes" id="UP000643810"/>
    </source>
</evidence>
<dbReference type="InterPro" id="IPR002052">
    <property type="entry name" value="DNA_methylase_N6_adenine_CS"/>
</dbReference>